<dbReference type="Pfam" id="PF00440">
    <property type="entry name" value="TetR_N"/>
    <property type="match status" value="1"/>
</dbReference>
<evidence type="ECO:0000256" key="1">
    <source>
        <dbReference type="ARBA" id="ARBA00023015"/>
    </source>
</evidence>
<dbReference type="InterPro" id="IPR050109">
    <property type="entry name" value="HTH-type_TetR-like_transc_reg"/>
</dbReference>
<dbReference type="SUPFAM" id="SSF46689">
    <property type="entry name" value="Homeodomain-like"/>
    <property type="match status" value="1"/>
</dbReference>
<accession>A0ABT9I8V5</accession>
<proteinExistence type="predicted"/>
<dbReference type="PRINTS" id="PR00455">
    <property type="entry name" value="HTHTETR"/>
</dbReference>
<organism evidence="6 7">
    <name type="scientific">Blastococcus carthaginiensis</name>
    <dbReference type="NCBI Taxonomy" id="3050034"/>
    <lineage>
        <taxon>Bacteria</taxon>
        <taxon>Bacillati</taxon>
        <taxon>Actinomycetota</taxon>
        <taxon>Actinomycetes</taxon>
        <taxon>Geodermatophilales</taxon>
        <taxon>Geodermatophilaceae</taxon>
        <taxon>Blastococcus</taxon>
    </lineage>
</organism>
<protein>
    <submittedName>
        <fullName evidence="6">Helix-turn-helix domain-containing protein</fullName>
    </submittedName>
</protein>
<keyword evidence="1" id="KW-0805">Transcription regulation</keyword>
<dbReference type="InterPro" id="IPR001647">
    <property type="entry name" value="HTH_TetR"/>
</dbReference>
<feature type="domain" description="HTH tetR-type" evidence="5">
    <location>
        <begin position="16"/>
        <end position="75"/>
    </location>
</feature>
<evidence type="ECO:0000313" key="6">
    <source>
        <dbReference type="EMBL" id="MDP5181647.1"/>
    </source>
</evidence>
<keyword evidence="7" id="KW-1185">Reference proteome</keyword>
<evidence type="ECO:0000256" key="3">
    <source>
        <dbReference type="ARBA" id="ARBA00023163"/>
    </source>
</evidence>
<evidence type="ECO:0000256" key="4">
    <source>
        <dbReference type="PROSITE-ProRule" id="PRU00335"/>
    </source>
</evidence>
<name>A0ABT9I8V5_9ACTN</name>
<dbReference type="PROSITE" id="PS50977">
    <property type="entry name" value="HTH_TETR_2"/>
    <property type="match status" value="1"/>
</dbReference>
<dbReference type="Proteomes" id="UP001233673">
    <property type="component" value="Unassembled WGS sequence"/>
</dbReference>
<keyword evidence="3" id="KW-0804">Transcription</keyword>
<feature type="DNA-binding region" description="H-T-H motif" evidence="4">
    <location>
        <begin position="38"/>
        <end position="57"/>
    </location>
</feature>
<keyword evidence="2 4" id="KW-0238">DNA-binding</keyword>
<evidence type="ECO:0000256" key="2">
    <source>
        <dbReference type="ARBA" id="ARBA00023125"/>
    </source>
</evidence>
<dbReference type="InterPro" id="IPR009057">
    <property type="entry name" value="Homeodomain-like_sf"/>
</dbReference>
<dbReference type="PANTHER" id="PTHR30055">
    <property type="entry name" value="HTH-TYPE TRANSCRIPTIONAL REGULATOR RUTR"/>
    <property type="match status" value="1"/>
</dbReference>
<sequence length="194" mass="20812">MATSGGRVNRGPAAASDNRRAILRAARRVMAERGYRVPLSTIAREAGVGQGVLYRHFPTRLDLAFAVFEENVTELEVIAADPDPAAIGRLWRCLVDQAISSTAFVEMVVDARRTLPARDFADRLLGLVEATLNPARRAGVVPQEVVADDVLLALRMTLGVVVTAAAPEAVRPAVDRALALLDPPWARPGTGLSR</sequence>
<gene>
    <name evidence="6" type="ORF">QOZ88_03275</name>
</gene>
<dbReference type="Gene3D" id="1.10.357.10">
    <property type="entry name" value="Tetracycline Repressor, domain 2"/>
    <property type="match status" value="1"/>
</dbReference>
<dbReference type="RefSeq" id="WP_305998364.1">
    <property type="nucleotide sequence ID" value="NZ_JASNFN010000002.1"/>
</dbReference>
<evidence type="ECO:0000313" key="7">
    <source>
        <dbReference type="Proteomes" id="UP001233673"/>
    </source>
</evidence>
<evidence type="ECO:0000259" key="5">
    <source>
        <dbReference type="PROSITE" id="PS50977"/>
    </source>
</evidence>
<dbReference type="PANTHER" id="PTHR30055:SF234">
    <property type="entry name" value="HTH-TYPE TRANSCRIPTIONAL REGULATOR BETI"/>
    <property type="match status" value="1"/>
</dbReference>
<dbReference type="EMBL" id="JASNFN010000002">
    <property type="protein sequence ID" value="MDP5181647.1"/>
    <property type="molecule type" value="Genomic_DNA"/>
</dbReference>
<comment type="caution">
    <text evidence="6">The sequence shown here is derived from an EMBL/GenBank/DDBJ whole genome shotgun (WGS) entry which is preliminary data.</text>
</comment>
<reference evidence="7" key="1">
    <citation type="submission" date="2023-05" db="EMBL/GenBank/DDBJ databases">
        <title>Draft genome of Pseudofrankia sp. BMG5.37.</title>
        <authorList>
            <person name="Gtari M."/>
            <person name="Ghodhbane F."/>
            <person name="Sbissi I."/>
        </authorList>
    </citation>
    <scope>NUCLEOTIDE SEQUENCE [LARGE SCALE GENOMIC DNA]</scope>
    <source>
        <strain evidence="7">BMG 814</strain>
    </source>
</reference>